<dbReference type="SUPFAM" id="SSF53807">
    <property type="entry name" value="Helical backbone' metal receptor"/>
    <property type="match status" value="1"/>
</dbReference>
<evidence type="ECO:0000256" key="1">
    <source>
        <dbReference type="ARBA" id="ARBA00004196"/>
    </source>
</evidence>
<evidence type="ECO:0000259" key="7">
    <source>
        <dbReference type="PROSITE" id="PS50983"/>
    </source>
</evidence>
<evidence type="ECO:0000313" key="8">
    <source>
        <dbReference type="EMBL" id="SHM40876.1"/>
    </source>
</evidence>
<comment type="subcellular location">
    <subcellularLocation>
        <location evidence="1">Cell envelope</location>
    </subcellularLocation>
</comment>
<reference evidence="8 9" key="1">
    <citation type="submission" date="2016-11" db="EMBL/GenBank/DDBJ databases">
        <authorList>
            <person name="Jaros S."/>
            <person name="Januszkiewicz K."/>
            <person name="Wedrychowicz H."/>
        </authorList>
    </citation>
    <scope>NUCLEOTIDE SEQUENCE [LARGE SCALE GENOMIC DNA]</scope>
    <source>
        <strain evidence="8 9">DSM 15930</strain>
    </source>
</reference>
<proteinExistence type="inferred from homology"/>
<dbReference type="Gene3D" id="3.40.50.1980">
    <property type="entry name" value="Nitrogenase molybdenum iron protein domain"/>
    <property type="match status" value="2"/>
</dbReference>
<dbReference type="AlphaFoldDB" id="A0A1M7IJ76"/>
<gene>
    <name evidence="8" type="ORF">SAMN02746066_01903</name>
</gene>
<evidence type="ECO:0000256" key="4">
    <source>
        <dbReference type="ARBA" id="ARBA00022729"/>
    </source>
</evidence>
<feature type="region of interest" description="Disordered" evidence="5">
    <location>
        <begin position="26"/>
        <end position="57"/>
    </location>
</feature>
<comment type="similarity">
    <text evidence="2">Belongs to the bacterial solute-binding protein 8 family.</text>
</comment>
<dbReference type="OrthoDB" id="9793175at2"/>
<dbReference type="PROSITE" id="PS50983">
    <property type="entry name" value="FE_B12_PBP"/>
    <property type="match status" value="1"/>
</dbReference>
<name>A0A1M7IJ76_9FIRM</name>
<dbReference type="InterPro" id="IPR002491">
    <property type="entry name" value="ABC_transptr_periplasmic_BD"/>
</dbReference>
<dbReference type="RefSeq" id="WP_073286598.1">
    <property type="nucleotide sequence ID" value="NZ_FRCP01000009.1"/>
</dbReference>
<protein>
    <submittedName>
        <fullName evidence="8">Iron complex transport system substrate-binding protein</fullName>
    </submittedName>
</protein>
<dbReference type="Pfam" id="PF01497">
    <property type="entry name" value="Peripla_BP_2"/>
    <property type="match status" value="1"/>
</dbReference>
<dbReference type="EMBL" id="FRCP01000009">
    <property type="protein sequence ID" value="SHM40876.1"/>
    <property type="molecule type" value="Genomic_DNA"/>
</dbReference>
<dbReference type="PROSITE" id="PS51257">
    <property type="entry name" value="PROKAR_LIPOPROTEIN"/>
    <property type="match status" value="1"/>
</dbReference>
<feature type="compositionally biased region" description="Polar residues" evidence="5">
    <location>
        <begin position="26"/>
        <end position="41"/>
    </location>
</feature>
<evidence type="ECO:0000256" key="2">
    <source>
        <dbReference type="ARBA" id="ARBA00008814"/>
    </source>
</evidence>
<dbReference type="PANTHER" id="PTHR30532">
    <property type="entry name" value="IRON III DICITRATE-BINDING PERIPLASMIC PROTEIN"/>
    <property type="match status" value="1"/>
</dbReference>
<evidence type="ECO:0000256" key="6">
    <source>
        <dbReference type="SAM" id="SignalP"/>
    </source>
</evidence>
<dbReference type="InterPro" id="IPR051313">
    <property type="entry name" value="Bact_iron-sidero_bind"/>
</dbReference>
<sequence length="337" mass="36576">MKKYMMVVLSIAVLMFGLVGCSSNKANNESGKTEDTNNAGTNAGGSEEGTADVSKETRTVTDVKGTVEIPVNPQKIVDISGASDILSLLGYDVIGTANSDAYDYTKFPTYLDDVLGDSKILGYSMLAEMDVEAIIALEPDLIVISTVQEKMYDQLSKVAPVVMIELKQMDWKEDFMNVATIFGEEDKATAWIEDYLAKAEEVGKRLKETYGEETSYLSFLASGGSLFIFDSAGLGTIFYDDMGLAKPEGMPEQENVSLPVVTYEGLAQINSDYIFAIATDEDLATLKESSIWNGTEAVKEGNVIELPASPYFNQGYSPIGRLAFVEEVEGLLASTNE</sequence>
<feature type="chain" id="PRO_5038697286" evidence="6">
    <location>
        <begin position="27"/>
        <end position="337"/>
    </location>
</feature>
<feature type="signal peptide" evidence="6">
    <location>
        <begin position="1"/>
        <end position="26"/>
    </location>
</feature>
<keyword evidence="3" id="KW-0813">Transport</keyword>
<evidence type="ECO:0000256" key="5">
    <source>
        <dbReference type="SAM" id="MobiDB-lite"/>
    </source>
</evidence>
<feature type="domain" description="Fe/B12 periplasmic-binding" evidence="7">
    <location>
        <begin position="74"/>
        <end position="336"/>
    </location>
</feature>
<dbReference type="PANTHER" id="PTHR30532:SF21">
    <property type="entry name" value="SIDEROPHORE-BINDING LIPOPROTEIN YFIY-RELATED"/>
    <property type="match status" value="1"/>
</dbReference>
<evidence type="ECO:0000256" key="3">
    <source>
        <dbReference type="ARBA" id="ARBA00022448"/>
    </source>
</evidence>
<dbReference type="Proteomes" id="UP000184038">
    <property type="component" value="Unassembled WGS sequence"/>
</dbReference>
<keyword evidence="4 6" id="KW-0732">Signal</keyword>
<dbReference type="STRING" id="1120996.SAMN02746066_01903"/>
<dbReference type="GO" id="GO:0030288">
    <property type="term" value="C:outer membrane-bounded periplasmic space"/>
    <property type="evidence" value="ECO:0007669"/>
    <property type="project" value="TreeGrafter"/>
</dbReference>
<evidence type="ECO:0000313" key="9">
    <source>
        <dbReference type="Proteomes" id="UP000184038"/>
    </source>
</evidence>
<keyword evidence="9" id="KW-1185">Reference proteome</keyword>
<organism evidence="8 9">
    <name type="scientific">Anaerosporobacter mobilis DSM 15930</name>
    <dbReference type="NCBI Taxonomy" id="1120996"/>
    <lineage>
        <taxon>Bacteria</taxon>
        <taxon>Bacillati</taxon>
        <taxon>Bacillota</taxon>
        <taxon>Clostridia</taxon>
        <taxon>Lachnospirales</taxon>
        <taxon>Lachnospiraceae</taxon>
        <taxon>Anaerosporobacter</taxon>
    </lineage>
</organism>
<accession>A0A1M7IJ76</accession>
<dbReference type="GO" id="GO:1901678">
    <property type="term" value="P:iron coordination entity transport"/>
    <property type="evidence" value="ECO:0007669"/>
    <property type="project" value="UniProtKB-ARBA"/>
</dbReference>